<dbReference type="Pfam" id="PF09537">
    <property type="entry name" value="DUF2383"/>
    <property type="match status" value="1"/>
</dbReference>
<accession>A0A2S5KLV9</accession>
<dbReference type="Gene3D" id="1.20.1260.10">
    <property type="match status" value="1"/>
</dbReference>
<evidence type="ECO:0000259" key="1">
    <source>
        <dbReference type="Pfam" id="PF09537"/>
    </source>
</evidence>
<sequence>MASSRNTQEEPMYHRTLSATDARRLHGFLMVCEDGRQIYEEAAAQTDDPGLQKLLTDQASTRSKTINALKPRYELHSGEQLHHPRSVQGLLQQWCIELGQRFGSEHAALSVLFSQLEKLEDHTLNMLYKTIRQIESGLLAKELSEQIVLVLESHHRLKQLKATYRL</sequence>
<evidence type="ECO:0000313" key="3">
    <source>
        <dbReference type="Proteomes" id="UP000238196"/>
    </source>
</evidence>
<protein>
    <recommendedName>
        <fullName evidence="1">DUF2383 domain-containing protein</fullName>
    </recommendedName>
</protein>
<organism evidence="2 3">
    <name type="scientific">Proteobacteria bacterium 228</name>
    <dbReference type="NCBI Taxonomy" id="2083153"/>
    <lineage>
        <taxon>Bacteria</taxon>
        <taxon>Pseudomonadati</taxon>
        <taxon>Pseudomonadota</taxon>
    </lineage>
</organism>
<feature type="domain" description="DUF2383" evidence="1">
    <location>
        <begin position="25"/>
        <end position="132"/>
    </location>
</feature>
<dbReference type="Proteomes" id="UP000238196">
    <property type="component" value="Unassembled WGS sequence"/>
</dbReference>
<proteinExistence type="predicted"/>
<dbReference type="EMBL" id="PRLP01000072">
    <property type="protein sequence ID" value="PPC75730.1"/>
    <property type="molecule type" value="Genomic_DNA"/>
</dbReference>
<evidence type="ECO:0000313" key="2">
    <source>
        <dbReference type="EMBL" id="PPC75730.1"/>
    </source>
</evidence>
<dbReference type="OrthoDB" id="268257at2"/>
<dbReference type="AlphaFoldDB" id="A0A2S5KLV9"/>
<reference evidence="2 3" key="1">
    <citation type="submission" date="2018-02" db="EMBL/GenBank/DDBJ databases">
        <title>novel marine gammaproteobacteria from coastal saline agro ecosystem.</title>
        <authorList>
            <person name="Krishnan R."/>
            <person name="Ramesh Kumar N."/>
        </authorList>
    </citation>
    <scope>NUCLEOTIDE SEQUENCE [LARGE SCALE GENOMIC DNA]</scope>
    <source>
        <strain evidence="2 3">228</strain>
    </source>
</reference>
<dbReference type="InterPro" id="IPR019052">
    <property type="entry name" value="DUF2383"/>
</dbReference>
<name>A0A2S5KLV9_9PROT</name>
<dbReference type="InterPro" id="IPR012347">
    <property type="entry name" value="Ferritin-like"/>
</dbReference>
<comment type="caution">
    <text evidence="2">The sequence shown here is derived from an EMBL/GenBank/DDBJ whole genome shotgun (WGS) entry which is preliminary data.</text>
</comment>
<gene>
    <name evidence="2" type="ORF">C4K68_19050</name>
</gene>